<evidence type="ECO:0000313" key="1">
    <source>
        <dbReference type="EMBL" id="APG05442.1"/>
    </source>
</evidence>
<reference evidence="2" key="1">
    <citation type="submission" date="2016-09" db="EMBL/GenBank/DDBJ databases">
        <authorList>
            <person name="Lysoe E."/>
        </authorList>
    </citation>
    <scope>NUCLEOTIDE SEQUENCE [LARGE SCALE GENOMIC DNA]</scope>
    <source>
        <strain evidence="2">LJ96T</strain>
    </source>
</reference>
<dbReference type="EMBL" id="CP017480">
    <property type="protein sequence ID" value="APG05442.1"/>
    <property type="molecule type" value="Genomic_DNA"/>
</dbReference>
<gene>
    <name evidence="1" type="ORF">BJI69_17035</name>
</gene>
<protein>
    <submittedName>
        <fullName evidence="1">Uncharacterized protein</fullName>
    </submittedName>
</protein>
<dbReference type="RefSeq" id="WP_046969657.1">
    <property type="nucleotide sequence ID" value="NZ_CP017480.1"/>
</dbReference>
<name>A0A0G9GYN2_9GAMM</name>
<dbReference type="KEGG" id="lrz:BJI69_17035"/>
<keyword evidence="2" id="KW-1185">Reference proteome</keyword>
<sequence>MSSYNEFPLAEGFVAEVGAPPHKLTHGTVSTISGPGVTSVNVYPYTGLIVVGNNNGTPVSHKPATARFTPPSLCSEVRLGFPANSSILPGLKVSIYDDSDKVLRTYEAPHPGDVYYEAEAGKSIKFVEVEATGTWAHIASLIFYRRC</sequence>
<evidence type="ECO:0000313" key="2">
    <source>
        <dbReference type="Proteomes" id="UP000182987"/>
    </source>
</evidence>
<dbReference type="Proteomes" id="UP000182987">
    <property type="component" value="Chromosome"/>
</dbReference>
<accession>A0A0G9GYN2</accession>
<dbReference type="AlphaFoldDB" id="A0A0G9GYN2"/>
<organism evidence="1 2">
    <name type="scientific">Luteibacter rhizovicinus DSM 16549</name>
    <dbReference type="NCBI Taxonomy" id="1440763"/>
    <lineage>
        <taxon>Bacteria</taxon>
        <taxon>Pseudomonadati</taxon>
        <taxon>Pseudomonadota</taxon>
        <taxon>Gammaproteobacteria</taxon>
        <taxon>Lysobacterales</taxon>
        <taxon>Rhodanobacteraceae</taxon>
        <taxon>Luteibacter</taxon>
    </lineage>
</organism>
<proteinExistence type="predicted"/>
<dbReference type="PATRIC" id="fig|1440763.5.peg.183"/>